<feature type="transmembrane region" description="Helical" evidence="6">
    <location>
        <begin position="127"/>
        <end position="151"/>
    </location>
</feature>
<evidence type="ECO:0000256" key="6">
    <source>
        <dbReference type="SAM" id="Phobius"/>
    </source>
</evidence>
<accession>A0A4Q4PXN5</accession>
<feature type="region of interest" description="Disordered" evidence="5">
    <location>
        <begin position="1"/>
        <end position="31"/>
    </location>
</feature>
<feature type="region of interest" description="Disordered" evidence="5">
    <location>
        <begin position="66"/>
        <end position="88"/>
    </location>
</feature>
<dbReference type="InterPro" id="IPR020846">
    <property type="entry name" value="MFS_dom"/>
</dbReference>
<dbReference type="InterPro" id="IPR011701">
    <property type="entry name" value="MFS"/>
</dbReference>
<feature type="domain" description="Major facilitator superfamily (MFS) profile" evidence="7">
    <location>
        <begin position="129"/>
        <end position="609"/>
    </location>
</feature>
<keyword evidence="9" id="KW-1185">Reference proteome</keyword>
<feature type="transmembrane region" description="Helical" evidence="6">
    <location>
        <begin position="372"/>
        <end position="398"/>
    </location>
</feature>
<name>A0A4Q4PXN5_9PLEO</name>
<feature type="transmembrane region" description="Helical" evidence="6">
    <location>
        <begin position="444"/>
        <end position="463"/>
    </location>
</feature>
<dbReference type="PRINTS" id="PR01036">
    <property type="entry name" value="TCRTETB"/>
</dbReference>
<comment type="subcellular location">
    <subcellularLocation>
        <location evidence="1">Membrane</location>
        <topology evidence="1">Multi-pass membrane protein</topology>
    </subcellularLocation>
</comment>
<keyword evidence="3 6" id="KW-1133">Transmembrane helix</keyword>
<feature type="transmembrane region" description="Helical" evidence="6">
    <location>
        <begin position="287"/>
        <end position="306"/>
    </location>
</feature>
<feature type="transmembrane region" description="Helical" evidence="6">
    <location>
        <begin position="253"/>
        <end position="275"/>
    </location>
</feature>
<evidence type="ECO:0000259" key="7">
    <source>
        <dbReference type="PROSITE" id="PS50850"/>
    </source>
</evidence>
<proteinExistence type="predicted"/>
<evidence type="ECO:0000313" key="8">
    <source>
        <dbReference type="EMBL" id="RYO27756.1"/>
    </source>
</evidence>
<dbReference type="PANTHER" id="PTHR23501">
    <property type="entry name" value="MAJOR FACILITATOR SUPERFAMILY"/>
    <property type="match status" value="1"/>
</dbReference>
<dbReference type="Pfam" id="PF07690">
    <property type="entry name" value="MFS_1"/>
    <property type="match status" value="1"/>
</dbReference>
<reference evidence="9" key="1">
    <citation type="journal article" date="2019" name="bioRxiv">
        <title>Genomics, evolutionary history and diagnostics of the Alternaria alternata species group including apple and Asian pear pathotypes.</title>
        <authorList>
            <person name="Armitage A.D."/>
            <person name="Cockerton H.M."/>
            <person name="Sreenivasaprasad S."/>
            <person name="Woodhall J.W."/>
            <person name="Lane C.R."/>
            <person name="Harrison R.J."/>
            <person name="Clarkson J.P."/>
        </authorList>
    </citation>
    <scope>NUCLEOTIDE SEQUENCE [LARGE SCALE GENOMIC DNA]</scope>
    <source>
        <strain evidence="9">RGR 97.0016</strain>
    </source>
</reference>
<evidence type="ECO:0000256" key="4">
    <source>
        <dbReference type="ARBA" id="ARBA00023136"/>
    </source>
</evidence>
<dbReference type="Proteomes" id="UP000293823">
    <property type="component" value="Unassembled WGS sequence"/>
</dbReference>
<dbReference type="OrthoDB" id="2351791at2759"/>
<gene>
    <name evidence="8" type="ORF">AA0113_g12246</name>
</gene>
<feature type="transmembrane region" description="Helical" evidence="6">
    <location>
        <begin position="418"/>
        <end position="437"/>
    </location>
</feature>
<dbReference type="GO" id="GO:0005886">
    <property type="term" value="C:plasma membrane"/>
    <property type="evidence" value="ECO:0007669"/>
    <property type="project" value="TreeGrafter"/>
</dbReference>
<dbReference type="SUPFAM" id="SSF103473">
    <property type="entry name" value="MFS general substrate transporter"/>
    <property type="match status" value="1"/>
</dbReference>
<organism evidence="8 9">
    <name type="scientific">Alternaria arborescens</name>
    <dbReference type="NCBI Taxonomy" id="156630"/>
    <lineage>
        <taxon>Eukaryota</taxon>
        <taxon>Fungi</taxon>
        <taxon>Dikarya</taxon>
        <taxon>Ascomycota</taxon>
        <taxon>Pezizomycotina</taxon>
        <taxon>Dothideomycetes</taxon>
        <taxon>Pleosporomycetidae</taxon>
        <taxon>Pleosporales</taxon>
        <taxon>Pleosporineae</taxon>
        <taxon>Pleosporaceae</taxon>
        <taxon>Alternaria</taxon>
        <taxon>Alternaria sect. Alternaria</taxon>
    </lineage>
</organism>
<dbReference type="EMBL" id="PEJP01000090">
    <property type="protein sequence ID" value="RYO27756.1"/>
    <property type="molecule type" value="Genomic_DNA"/>
</dbReference>
<feature type="transmembrane region" description="Helical" evidence="6">
    <location>
        <begin position="469"/>
        <end position="493"/>
    </location>
</feature>
<feature type="transmembrane region" description="Helical" evidence="6">
    <location>
        <begin position="582"/>
        <end position="604"/>
    </location>
</feature>
<keyword evidence="4 6" id="KW-0472">Membrane</keyword>
<feature type="transmembrane region" description="Helical" evidence="6">
    <location>
        <begin position="171"/>
        <end position="188"/>
    </location>
</feature>
<feature type="transmembrane region" description="Helical" evidence="6">
    <location>
        <begin position="342"/>
        <end position="360"/>
    </location>
</feature>
<evidence type="ECO:0000256" key="2">
    <source>
        <dbReference type="ARBA" id="ARBA00022692"/>
    </source>
</evidence>
<feature type="transmembrane region" description="Helical" evidence="6">
    <location>
        <begin position="514"/>
        <end position="534"/>
    </location>
</feature>
<protein>
    <recommendedName>
        <fullName evidence="7">Major facilitator superfamily (MFS) profile domain-containing protein</fullName>
    </recommendedName>
</protein>
<evidence type="ECO:0000313" key="9">
    <source>
        <dbReference type="Proteomes" id="UP000293823"/>
    </source>
</evidence>
<comment type="caution">
    <text evidence="8">The sequence shown here is derived from an EMBL/GenBank/DDBJ whole genome shotgun (WGS) entry which is preliminary data.</text>
</comment>
<evidence type="ECO:0000256" key="1">
    <source>
        <dbReference type="ARBA" id="ARBA00004141"/>
    </source>
</evidence>
<keyword evidence="2 6" id="KW-0812">Transmembrane</keyword>
<sequence>MARSMPMPSSKEQRHGREREQSGEHDRQHNHKHACWPRWSLSHQADDYELRQFVKELENSFGCNRPAGDARGTMPPCKPERAYTKSSVSTSGSTTHLLKLDAETAVAEAVEDEPDDRTDWKPERKQWLAMISLSLISFVVSLDATILVTALPEISHSLRGSAAETFWTGTTYLLISAVFQPVIAAASACCGRQRLLIMSIVLFTFGTAFCAVAHDFAVMLIGRCVQGVGGGGVIALTQVIFCDMVPLRQRPQYFSMVLASWSIGSIIGPVLGGAFVESASWRWCFYINFPFCFLGFSAALLFVDDVDVPLADHPRRMDWLGAFLFVGSTTSLLLGISWGATVAPVVAGVLGIAGFVAWQWRAQPHSLLPVSLLQSASSAAAFFCALVNGLVLFTGLYYVPFYQMSVRGSSPVRAGIDLFPAVCLLVPGSVVVAILTSRLGHFRWAIWLGWSVTLVACGMFTVFDERTEKAIFALALAVFGVGNGMVLTSVNVATQAIANQTVAKKEDRAMAACMYGFMRSLGMPVGVALSGTVFQNAMGSALSDAGLPTDIARDSERYIFILHSMADVDPRKSALLGSYSRGFHAVFVAMAVLSAAALLASLSIRRCSMDTVRLAGPQRNRVDSEWDSAAQPPRNPTIAAALQKDPHNTNRDTHQAADPCAERANLEIIAILLSPTTPRQSSPCHTPCLFRSQTAPRSIGSYAGLVESQESRPVHQGSENHGDVHEVVADIWQAEVHTDRFVENQRSQGMAATTPKATCALSRSFRHVDAQPEASVNVIGEDVVQGRAGEAQSRSREVERNTYCIAGERTLVNKGEAHDAGTEPERAE</sequence>
<dbReference type="PANTHER" id="PTHR23501:SF94">
    <property type="entry name" value="MAJOR FACILITATOR SUPERFAMILY (MFS) PROFILE DOMAIN-CONTAINING PROTEIN"/>
    <property type="match status" value="1"/>
</dbReference>
<dbReference type="AlphaFoldDB" id="A0A4Q4PXN5"/>
<evidence type="ECO:0000256" key="3">
    <source>
        <dbReference type="ARBA" id="ARBA00022989"/>
    </source>
</evidence>
<feature type="compositionally biased region" description="Basic and acidic residues" evidence="5">
    <location>
        <begin position="11"/>
        <end position="27"/>
    </location>
</feature>
<dbReference type="Gene3D" id="1.20.1250.20">
    <property type="entry name" value="MFS general substrate transporter like domains"/>
    <property type="match status" value="1"/>
</dbReference>
<dbReference type="InterPro" id="IPR036259">
    <property type="entry name" value="MFS_trans_sf"/>
</dbReference>
<dbReference type="GO" id="GO:0022857">
    <property type="term" value="F:transmembrane transporter activity"/>
    <property type="evidence" value="ECO:0007669"/>
    <property type="project" value="InterPro"/>
</dbReference>
<dbReference type="PROSITE" id="PS50850">
    <property type="entry name" value="MFS"/>
    <property type="match status" value="1"/>
</dbReference>
<feature type="transmembrane region" description="Helical" evidence="6">
    <location>
        <begin position="195"/>
        <end position="214"/>
    </location>
</feature>
<evidence type="ECO:0000256" key="5">
    <source>
        <dbReference type="SAM" id="MobiDB-lite"/>
    </source>
</evidence>